<dbReference type="Proteomes" id="UP001595912">
    <property type="component" value="Unassembled WGS sequence"/>
</dbReference>
<protein>
    <submittedName>
        <fullName evidence="1">Uncharacterized protein</fullName>
    </submittedName>
</protein>
<accession>A0ABV9VQ06</accession>
<sequence length="239" mass="27069">MQLTELSDRGFRTSVSVFQRPTGGLRWVIIPTIHMGHADYYWAIWQRLRSCKAVIAETWDGPSSTGMAYANAMRLARQRASRDLVAQDIDYGALGVPIIFPDDYLVPQADPDRRMSRGERLHATMWTPILALQMALADDGDWLSTASLELHDHTEVPPYGDSIKRDELLLGVMREIDGEFSAEDIEVAVVFGALHIPAVVRELTKLGYQVIPEVQWLTAIDYDEPAYLRKPPLDGWMDW</sequence>
<gene>
    <name evidence="1" type="ORF">ACFPIJ_11405</name>
</gene>
<dbReference type="EMBL" id="JBHSIU010000011">
    <property type="protein sequence ID" value="MFC4998440.1"/>
    <property type="molecule type" value="Genomic_DNA"/>
</dbReference>
<organism evidence="1 2">
    <name type="scientific">Dactylosporangium cerinum</name>
    <dbReference type="NCBI Taxonomy" id="1434730"/>
    <lineage>
        <taxon>Bacteria</taxon>
        <taxon>Bacillati</taxon>
        <taxon>Actinomycetota</taxon>
        <taxon>Actinomycetes</taxon>
        <taxon>Micromonosporales</taxon>
        <taxon>Micromonosporaceae</taxon>
        <taxon>Dactylosporangium</taxon>
    </lineage>
</organism>
<comment type="caution">
    <text evidence="1">The sequence shown here is derived from an EMBL/GenBank/DDBJ whole genome shotgun (WGS) entry which is preliminary data.</text>
</comment>
<keyword evidence="2" id="KW-1185">Reference proteome</keyword>
<proteinExistence type="predicted"/>
<reference evidence="2" key="1">
    <citation type="journal article" date="2019" name="Int. J. Syst. Evol. Microbiol.">
        <title>The Global Catalogue of Microorganisms (GCM) 10K type strain sequencing project: providing services to taxonomists for standard genome sequencing and annotation.</title>
        <authorList>
            <consortium name="The Broad Institute Genomics Platform"/>
            <consortium name="The Broad Institute Genome Sequencing Center for Infectious Disease"/>
            <person name="Wu L."/>
            <person name="Ma J."/>
        </authorList>
    </citation>
    <scope>NUCLEOTIDE SEQUENCE [LARGE SCALE GENOMIC DNA]</scope>
    <source>
        <strain evidence="2">CGMCC 4.7152</strain>
    </source>
</reference>
<evidence type="ECO:0000313" key="2">
    <source>
        <dbReference type="Proteomes" id="UP001595912"/>
    </source>
</evidence>
<evidence type="ECO:0000313" key="1">
    <source>
        <dbReference type="EMBL" id="MFC4998440.1"/>
    </source>
</evidence>
<name>A0ABV9VQ06_9ACTN</name>
<dbReference type="RefSeq" id="WP_380114688.1">
    <property type="nucleotide sequence ID" value="NZ_JBHSIU010000011.1"/>
</dbReference>